<evidence type="ECO:0000313" key="1">
    <source>
        <dbReference type="EMBL" id="JAH91516.1"/>
    </source>
</evidence>
<dbReference type="AlphaFoldDB" id="A0A0E9WMI6"/>
<organism evidence="1">
    <name type="scientific">Anguilla anguilla</name>
    <name type="common">European freshwater eel</name>
    <name type="synonym">Muraena anguilla</name>
    <dbReference type="NCBI Taxonomy" id="7936"/>
    <lineage>
        <taxon>Eukaryota</taxon>
        <taxon>Metazoa</taxon>
        <taxon>Chordata</taxon>
        <taxon>Craniata</taxon>
        <taxon>Vertebrata</taxon>
        <taxon>Euteleostomi</taxon>
        <taxon>Actinopterygii</taxon>
        <taxon>Neopterygii</taxon>
        <taxon>Teleostei</taxon>
        <taxon>Anguilliformes</taxon>
        <taxon>Anguillidae</taxon>
        <taxon>Anguilla</taxon>
    </lineage>
</organism>
<dbReference type="EMBL" id="GBXM01017061">
    <property type="protein sequence ID" value="JAH91516.1"/>
    <property type="molecule type" value="Transcribed_RNA"/>
</dbReference>
<proteinExistence type="predicted"/>
<sequence length="41" mass="4584">MMSQNCFISIETAELTEKKRAIPDVNSHSRALCIISQASFI</sequence>
<protein>
    <submittedName>
        <fullName evidence="1">Uncharacterized protein</fullName>
    </submittedName>
</protein>
<reference evidence="1" key="1">
    <citation type="submission" date="2014-11" db="EMBL/GenBank/DDBJ databases">
        <authorList>
            <person name="Amaro Gonzalez C."/>
        </authorList>
    </citation>
    <scope>NUCLEOTIDE SEQUENCE</scope>
</reference>
<accession>A0A0E9WMI6</accession>
<name>A0A0E9WMI6_ANGAN</name>
<reference evidence="1" key="2">
    <citation type="journal article" date="2015" name="Fish Shellfish Immunol.">
        <title>Early steps in the European eel (Anguilla anguilla)-Vibrio vulnificus interaction in the gills: Role of the RtxA13 toxin.</title>
        <authorList>
            <person name="Callol A."/>
            <person name="Pajuelo D."/>
            <person name="Ebbesson L."/>
            <person name="Teles M."/>
            <person name="MacKenzie S."/>
            <person name="Amaro C."/>
        </authorList>
    </citation>
    <scope>NUCLEOTIDE SEQUENCE</scope>
</reference>